<gene>
    <name evidence="1" type="ORF">BBD42_26950</name>
</gene>
<name>A0A1B2DPU1_9BACL</name>
<proteinExistence type="predicted"/>
<sequence length="67" mass="7896">MFKPYDYYITPDEYEAAATNNIKRITLMIAFDVLVGQKIKLLQNLCEYTQTDQRLGKLLDQTEYPMN</sequence>
<evidence type="ECO:0000313" key="1">
    <source>
        <dbReference type="EMBL" id="ANY69722.1"/>
    </source>
</evidence>
<reference evidence="1" key="1">
    <citation type="submission" date="2016-08" db="EMBL/GenBank/DDBJ databases">
        <title>Complete Genome Seqeunce of Paenibacillus sp. BIHB 4019 from tea rhizoplane.</title>
        <authorList>
            <person name="Thakur R."/>
            <person name="Swarnkar M.K."/>
            <person name="Gulati A."/>
        </authorList>
    </citation>
    <scope>NUCLEOTIDE SEQUENCE [LARGE SCALE GENOMIC DNA]</scope>
    <source>
        <strain evidence="1">BIHB4019</strain>
    </source>
</reference>
<accession>A0A1B2DPU1</accession>
<protein>
    <submittedName>
        <fullName evidence="1">Uncharacterized protein</fullName>
    </submittedName>
</protein>
<dbReference type="AlphaFoldDB" id="A0A1B2DPU1"/>
<organism evidence="1">
    <name type="scientific">Paenibacillus sp. BIHB 4019</name>
    <dbReference type="NCBI Taxonomy" id="1870819"/>
    <lineage>
        <taxon>Bacteria</taxon>
        <taxon>Bacillati</taxon>
        <taxon>Bacillota</taxon>
        <taxon>Bacilli</taxon>
        <taxon>Bacillales</taxon>
        <taxon>Paenibacillaceae</taxon>
        <taxon>Paenibacillus</taxon>
    </lineage>
</organism>
<dbReference type="EMBL" id="CP016808">
    <property type="protein sequence ID" value="ANY69722.1"/>
    <property type="molecule type" value="Genomic_DNA"/>
</dbReference>